<evidence type="ECO:0000256" key="1">
    <source>
        <dbReference type="SAM" id="Phobius"/>
    </source>
</evidence>
<dbReference type="OrthoDB" id="6194957at2759"/>
<sequence>MADTHRSSDDELDEVLTTVLFDVIGTDKPGNITIDKVNTDDNSNKQQAEVIDVTVIPDFIESNFILEFVNQKEVTVNMVARKLKEKIRLGIWYFVFTSIFSAVLRISEFEGTVMNINNTSTIKFTCTIYQRPFGDSIAFLLNEKTENVLRFLDGKCYKNDRECTKCQCSVSQNNITFTWLYTMTDPCHNCTFGAHMSFADENNRKTKKVYLYMEYNGKDLGPLQTEIQELQHDTSQGAGTDDEYLLTFTICFIAIAACFITTILVLKRKQIRICTRTVKKTGSNENLLKDTVKKTGIKKNLPKDTGETELHCHPRSCKHARISVKLSRQILLKHESVDIFGLISISESKLVIADRRDNALEIYSDDKFDLKFSVLYKINGVTRVSKDIIAVTLANNDNIHLYTLKNNKCVLWKTIQIGYNLLDITSDTHYLVFKHKDEKTMKAMLKLYNCESNKVEDFRDVSNSTFCCDKLALDMDSKTVYACAENTDQVVALSLKEDKDWYMPIPKPTEIVLVQCNENTRMILVLCKNQNEIYCVSKDKVRRVEEEGETIKKSSMFNRMSYNAEVSQLFVQTAKTVINVYDMTF</sequence>
<proteinExistence type="predicted"/>
<accession>A0A6J8DA13</accession>
<dbReference type="SUPFAM" id="SSF50969">
    <property type="entry name" value="YVTN repeat-like/Quinoprotein amine dehydrogenase"/>
    <property type="match status" value="1"/>
</dbReference>
<evidence type="ECO:0000313" key="2">
    <source>
        <dbReference type="EMBL" id="CAC5404501.1"/>
    </source>
</evidence>
<organism evidence="2 3">
    <name type="scientific">Mytilus coruscus</name>
    <name type="common">Sea mussel</name>
    <dbReference type="NCBI Taxonomy" id="42192"/>
    <lineage>
        <taxon>Eukaryota</taxon>
        <taxon>Metazoa</taxon>
        <taxon>Spiralia</taxon>
        <taxon>Lophotrochozoa</taxon>
        <taxon>Mollusca</taxon>
        <taxon>Bivalvia</taxon>
        <taxon>Autobranchia</taxon>
        <taxon>Pteriomorphia</taxon>
        <taxon>Mytilida</taxon>
        <taxon>Mytiloidea</taxon>
        <taxon>Mytilidae</taxon>
        <taxon>Mytilinae</taxon>
        <taxon>Mytilus</taxon>
    </lineage>
</organism>
<reference evidence="2 3" key="1">
    <citation type="submission" date="2020-06" db="EMBL/GenBank/DDBJ databases">
        <authorList>
            <person name="Li R."/>
            <person name="Bekaert M."/>
        </authorList>
    </citation>
    <scope>NUCLEOTIDE SEQUENCE [LARGE SCALE GENOMIC DNA]</scope>
    <source>
        <strain evidence="3">wild</strain>
    </source>
</reference>
<evidence type="ECO:0000313" key="3">
    <source>
        <dbReference type="Proteomes" id="UP000507470"/>
    </source>
</evidence>
<gene>
    <name evidence="2" type="ORF">MCOR_38282</name>
</gene>
<dbReference type="EMBL" id="CACVKT020006964">
    <property type="protein sequence ID" value="CAC5404501.1"/>
    <property type="molecule type" value="Genomic_DNA"/>
</dbReference>
<feature type="transmembrane region" description="Helical" evidence="1">
    <location>
        <begin position="244"/>
        <end position="266"/>
    </location>
</feature>
<keyword evidence="1" id="KW-0472">Membrane</keyword>
<dbReference type="Proteomes" id="UP000507470">
    <property type="component" value="Unassembled WGS sequence"/>
</dbReference>
<feature type="transmembrane region" description="Helical" evidence="1">
    <location>
        <begin position="89"/>
        <end position="107"/>
    </location>
</feature>
<dbReference type="InterPro" id="IPR011044">
    <property type="entry name" value="Quino_amine_DH_bsu"/>
</dbReference>
<protein>
    <submittedName>
        <fullName evidence="2">Uncharacterized protein</fullName>
    </submittedName>
</protein>
<keyword evidence="3" id="KW-1185">Reference proteome</keyword>
<keyword evidence="1" id="KW-1133">Transmembrane helix</keyword>
<dbReference type="AlphaFoldDB" id="A0A6J8DA13"/>
<name>A0A6J8DA13_MYTCO</name>
<keyword evidence="1" id="KW-0812">Transmembrane</keyword>